<evidence type="ECO:0000313" key="1">
    <source>
        <dbReference type="EMBL" id="KKM93665.1"/>
    </source>
</evidence>
<sequence length="151" mass="16746">MLCLTFKSRFMICLNSLLAWCLTAPAALIALTNSYENLHTCGDLGLTTVSGVKSEKRTLDAVEATNPSCALFLASKARLIFLSVKVTTLLSPILAPYNRREALLIRISYPGCLPSPHINTTCIVHARYIHREKDRRSLRGMSAKKSYRTTS</sequence>
<organism evidence="1">
    <name type="scientific">marine sediment metagenome</name>
    <dbReference type="NCBI Taxonomy" id="412755"/>
    <lineage>
        <taxon>unclassified sequences</taxon>
        <taxon>metagenomes</taxon>
        <taxon>ecological metagenomes</taxon>
    </lineage>
</organism>
<accession>A0A0F9NXP6</accession>
<dbReference type="EMBL" id="LAZR01006235">
    <property type="protein sequence ID" value="KKM93665.1"/>
    <property type="molecule type" value="Genomic_DNA"/>
</dbReference>
<name>A0A0F9NXP6_9ZZZZ</name>
<proteinExistence type="predicted"/>
<reference evidence="1" key="1">
    <citation type="journal article" date="2015" name="Nature">
        <title>Complex archaea that bridge the gap between prokaryotes and eukaryotes.</title>
        <authorList>
            <person name="Spang A."/>
            <person name="Saw J.H."/>
            <person name="Jorgensen S.L."/>
            <person name="Zaremba-Niedzwiedzka K."/>
            <person name="Martijn J."/>
            <person name="Lind A.E."/>
            <person name="van Eijk R."/>
            <person name="Schleper C."/>
            <person name="Guy L."/>
            <person name="Ettema T.J."/>
        </authorList>
    </citation>
    <scope>NUCLEOTIDE SEQUENCE</scope>
</reference>
<gene>
    <name evidence="1" type="ORF">LCGC14_1206080</name>
</gene>
<dbReference type="AlphaFoldDB" id="A0A0F9NXP6"/>
<comment type="caution">
    <text evidence="1">The sequence shown here is derived from an EMBL/GenBank/DDBJ whole genome shotgun (WGS) entry which is preliminary data.</text>
</comment>
<protein>
    <submittedName>
        <fullName evidence="1">Uncharacterized protein</fullName>
    </submittedName>
</protein>